<protein>
    <submittedName>
        <fullName evidence="1">Uncharacterized protein</fullName>
    </submittedName>
</protein>
<sequence>MPRSGARAEQPLVYQKKFRNLRYPDEAVELLQQVIDQFAKADKHSLQQLIVYLRQTADDIRFKHYHARCLYTLIPPEDALAFWVCYVLGSLPEDIRFANFTGEVLELLKVLSLADQGSSGLRQAPWAKITGPSHEVSLALALIKEEYPIFFHSITKDPLLVPLLDFGLKAKEGNLMIIPRLHCLGIFQPGKAGEDSLIPILHALSHILHYVLTEDVLVMPPGFLNMYQKIFDDYSKSPEEWEEIFAEIFIASLLYETEYMSLVAYMELCQEDQVVIRNYFTWLETIFSSSLQDNMQKIIHQGNELRRA</sequence>
<dbReference type="EMBL" id="CP003344">
    <property type="protein sequence ID" value="AGA69469.1"/>
    <property type="molecule type" value="Genomic_DNA"/>
</dbReference>
<dbReference type="Proteomes" id="UP000010797">
    <property type="component" value="Chromosome"/>
</dbReference>
<gene>
    <name evidence="1" type="ordered locus">Desdi_2024</name>
</gene>
<accession>L0F6K9</accession>
<name>L0F6K9_DESDL</name>
<keyword evidence="2" id="KW-1185">Reference proteome</keyword>
<dbReference type="KEGG" id="ddl:Desdi_2024"/>
<dbReference type="AlphaFoldDB" id="L0F6K9"/>
<dbReference type="HOGENOM" id="CLU_920478_0_0_9"/>
<evidence type="ECO:0000313" key="2">
    <source>
        <dbReference type="Proteomes" id="UP000010797"/>
    </source>
</evidence>
<organism evidence="1 2">
    <name type="scientific">Desulfitobacterium dichloroeliminans (strain LMG P-21439 / DCA1)</name>
    <dbReference type="NCBI Taxonomy" id="871963"/>
    <lineage>
        <taxon>Bacteria</taxon>
        <taxon>Bacillati</taxon>
        <taxon>Bacillota</taxon>
        <taxon>Clostridia</taxon>
        <taxon>Eubacteriales</taxon>
        <taxon>Desulfitobacteriaceae</taxon>
        <taxon>Desulfitobacterium</taxon>
    </lineage>
</organism>
<proteinExistence type="predicted"/>
<evidence type="ECO:0000313" key="1">
    <source>
        <dbReference type="EMBL" id="AGA69469.1"/>
    </source>
</evidence>
<reference evidence="2" key="1">
    <citation type="submission" date="2012-02" db="EMBL/GenBank/DDBJ databases">
        <title>Complete sequence of Desulfitobacterium dichloroeliminans LMG P-21439.</title>
        <authorList>
            <person name="Lucas S."/>
            <person name="Han J."/>
            <person name="Lapidus A."/>
            <person name="Cheng J.-F."/>
            <person name="Goodwin L."/>
            <person name="Pitluck S."/>
            <person name="Peters L."/>
            <person name="Ovchinnikova G."/>
            <person name="Teshima H."/>
            <person name="Detter J.C."/>
            <person name="Han C."/>
            <person name="Tapia R."/>
            <person name="Land M."/>
            <person name="Hauser L."/>
            <person name="Kyrpides N."/>
            <person name="Ivanova N."/>
            <person name="Pagani I."/>
            <person name="Kruse T."/>
            <person name="de Vos W.M."/>
            <person name="Boon N."/>
            <person name="Smidt H."/>
            <person name="Woyke T."/>
        </authorList>
    </citation>
    <scope>NUCLEOTIDE SEQUENCE [LARGE SCALE GENOMIC DNA]</scope>
    <source>
        <strain evidence="2">LMG P-21439 / DCA1</strain>
    </source>
</reference>
<dbReference type="STRING" id="871963.Desdi_2024"/>